<dbReference type="Gene3D" id="3.40.630.10">
    <property type="entry name" value="Zn peptidases"/>
    <property type="match status" value="1"/>
</dbReference>
<dbReference type="AlphaFoldDB" id="A0A2V2N1L6"/>
<dbReference type="GeneID" id="97549386"/>
<evidence type="ECO:0000313" key="6">
    <source>
        <dbReference type="EMBL" id="PWR74032.1"/>
    </source>
</evidence>
<evidence type="ECO:0000256" key="3">
    <source>
        <dbReference type="ARBA" id="ARBA00022801"/>
    </source>
</evidence>
<dbReference type="SUPFAM" id="SSF55031">
    <property type="entry name" value="Bacterial exopeptidase dimerisation domain"/>
    <property type="match status" value="1"/>
</dbReference>
<dbReference type="InterPro" id="IPR011650">
    <property type="entry name" value="Peptidase_M20_dimer"/>
</dbReference>
<dbReference type="InterPro" id="IPR001261">
    <property type="entry name" value="ArgE/DapE_CS"/>
</dbReference>
<keyword evidence="2" id="KW-0479">Metal-binding</keyword>
<keyword evidence="3" id="KW-0378">Hydrolase</keyword>
<dbReference type="Pfam" id="PF01546">
    <property type="entry name" value="Peptidase_M20"/>
    <property type="match status" value="1"/>
</dbReference>
<dbReference type="PROSITE" id="PS00759">
    <property type="entry name" value="ARGE_DAPE_CPG2_2"/>
    <property type="match status" value="1"/>
</dbReference>
<dbReference type="GO" id="GO:0046872">
    <property type="term" value="F:metal ion binding"/>
    <property type="evidence" value="ECO:0007669"/>
    <property type="project" value="UniProtKB-KW"/>
</dbReference>
<dbReference type="Gene3D" id="3.30.70.360">
    <property type="match status" value="1"/>
</dbReference>
<evidence type="ECO:0000256" key="1">
    <source>
        <dbReference type="ARBA" id="ARBA00001947"/>
    </source>
</evidence>
<accession>A0A2V2N1L6</accession>
<dbReference type="Pfam" id="PF07687">
    <property type="entry name" value="M20_dimer"/>
    <property type="match status" value="1"/>
</dbReference>
<evidence type="ECO:0000256" key="2">
    <source>
        <dbReference type="ARBA" id="ARBA00022723"/>
    </source>
</evidence>
<comment type="caution">
    <text evidence="6">The sequence shown here is derived from an EMBL/GenBank/DDBJ whole genome shotgun (WGS) entry which is preliminary data.</text>
</comment>
<dbReference type="RefSeq" id="WP_109967311.1">
    <property type="nucleotide sequence ID" value="NZ_CP176093.1"/>
</dbReference>
<dbReference type="Proteomes" id="UP000245657">
    <property type="component" value="Unassembled WGS sequence"/>
</dbReference>
<dbReference type="Gene3D" id="1.10.150.900">
    <property type="match status" value="1"/>
</dbReference>
<keyword evidence="7" id="KW-1185">Reference proteome</keyword>
<name>A0A2V2N1L6_9EURY</name>
<dbReference type="OrthoDB" id="24854at2157"/>
<dbReference type="GO" id="GO:0016787">
    <property type="term" value="F:hydrolase activity"/>
    <property type="evidence" value="ECO:0007669"/>
    <property type="project" value="UniProtKB-KW"/>
</dbReference>
<protein>
    <submittedName>
        <fullName evidence="6">Acetylornithine deacetylase</fullName>
    </submittedName>
</protein>
<dbReference type="PANTHER" id="PTHR43808:SF32">
    <property type="entry name" value="ARGE_DAPE-RELATED DEACYLASE"/>
    <property type="match status" value="1"/>
</dbReference>
<dbReference type="PROSITE" id="PS00758">
    <property type="entry name" value="ARGE_DAPE_CPG2_1"/>
    <property type="match status" value="1"/>
</dbReference>
<evidence type="ECO:0000259" key="5">
    <source>
        <dbReference type="Pfam" id="PF07687"/>
    </source>
</evidence>
<dbReference type="SUPFAM" id="SSF53187">
    <property type="entry name" value="Zn-dependent exopeptidases"/>
    <property type="match status" value="1"/>
</dbReference>
<sequence>MKNTTDVTKICSDLVQIRSDNPPGYTDEVIAYIREFCDKIGLKTQTVTRGRRHNLLSAEPKGKLLLCGHVDVVPALDDGWTYPPYTGLIKEGFVHGRGSTDMKGGCAALLVALSNIIETEGDPGVDIAFVADEEGKGEFGMEQLVGEGILKPCNAIIAEPTPPASPIIGEKGVLRTRIRFSGKSGHAAMHPVLGNSAIMQACRYLNFCQTLHERDWPIDPVAADAIKTTGRALETLTGLMAVDADRILSRIMYNPGFIEGGERMNVVAQHCDLSLDMRIPWGCKISDVIPLMQAAAPDAVIEILESSEPSISRPGTLTKLLCEGIQSVLHVPAEPGVSQAGSDARYLRVHGAEVVMYGPGDLNLLHSVNERVPVSMLENCQHVYEYILKRVSQV</sequence>
<dbReference type="InterPro" id="IPR002933">
    <property type="entry name" value="Peptidase_M20"/>
</dbReference>
<comment type="cofactor">
    <cofactor evidence="1">
        <name>Zn(2+)</name>
        <dbReference type="ChEBI" id="CHEBI:29105"/>
    </cofactor>
</comment>
<reference evidence="6 7" key="1">
    <citation type="submission" date="2018-05" db="EMBL/GenBank/DDBJ databases">
        <title>Draft genome of Methanospirillum lacunae Ki8-1.</title>
        <authorList>
            <person name="Dueholm M.S."/>
            <person name="Nielsen P.H."/>
            <person name="Bakmann L.F."/>
            <person name="Otzen D.E."/>
        </authorList>
    </citation>
    <scope>NUCLEOTIDE SEQUENCE [LARGE SCALE GENOMIC DNA]</scope>
    <source>
        <strain evidence="6 7">Ki8-1</strain>
    </source>
</reference>
<dbReference type="InterPro" id="IPR036264">
    <property type="entry name" value="Bact_exopeptidase_dim_dom"/>
</dbReference>
<keyword evidence="4" id="KW-0862">Zinc</keyword>
<organism evidence="6 7">
    <name type="scientific">Methanospirillum lacunae</name>
    <dbReference type="NCBI Taxonomy" id="668570"/>
    <lineage>
        <taxon>Archaea</taxon>
        <taxon>Methanobacteriati</taxon>
        <taxon>Methanobacteriota</taxon>
        <taxon>Stenosarchaea group</taxon>
        <taxon>Methanomicrobia</taxon>
        <taxon>Methanomicrobiales</taxon>
        <taxon>Methanospirillaceae</taxon>
        <taxon>Methanospirillum</taxon>
    </lineage>
</organism>
<dbReference type="InterPro" id="IPR050072">
    <property type="entry name" value="Peptidase_M20A"/>
</dbReference>
<evidence type="ECO:0000313" key="7">
    <source>
        <dbReference type="Proteomes" id="UP000245657"/>
    </source>
</evidence>
<feature type="domain" description="Peptidase M20 dimerisation" evidence="5">
    <location>
        <begin position="168"/>
        <end position="295"/>
    </location>
</feature>
<dbReference type="PANTHER" id="PTHR43808">
    <property type="entry name" value="ACETYLORNITHINE DEACETYLASE"/>
    <property type="match status" value="1"/>
</dbReference>
<gene>
    <name evidence="6" type="ORF">DK846_02415</name>
</gene>
<dbReference type="EMBL" id="QGMY01000002">
    <property type="protein sequence ID" value="PWR74032.1"/>
    <property type="molecule type" value="Genomic_DNA"/>
</dbReference>
<evidence type="ECO:0000256" key="4">
    <source>
        <dbReference type="ARBA" id="ARBA00022833"/>
    </source>
</evidence>
<proteinExistence type="predicted"/>